<feature type="transmembrane region" description="Helical" evidence="1">
    <location>
        <begin position="59"/>
        <end position="89"/>
    </location>
</feature>
<keyword evidence="1" id="KW-0472">Membrane</keyword>
<evidence type="ECO:0000313" key="3">
    <source>
        <dbReference type="Proteomes" id="UP000193633"/>
    </source>
</evidence>
<dbReference type="AlphaFoldDB" id="A0A1X1GDM8"/>
<name>A0A1X1GDM8_STROR</name>
<evidence type="ECO:0000256" key="1">
    <source>
        <dbReference type="SAM" id="Phobius"/>
    </source>
</evidence>
<reference evidence="2 3" key="1">
    <citation type="journal article" date="2016" name="Eur. J. Clin. Microbiol. Infect. Dis.">
        <title>Whole genome sequencing as a tool for phylogenetic analysis of clinical strains of Mitis group streptococci.</title>
        <authorList>
            <person name="Rasmussen L.H."/>
            <person name="Dargis R."/>
            <person name="Hojholt K."/>
            <person name="Christensen J.J."/>
            <person name="Skovgaard O."/>
            <person name="Justesen U.S."/>
            <person name="Rosenvinge F.S."/>
            <person name="Moser C."/>
            <person name="Lukjancenko O."/>
            <person name="Rasmussen S."/>
            <person name="Nielsen X.C."/>
        </authorList>
    </citation>
    <scope>NUCLEOTIDE SEQUENCE [LARGE SCALE GENOMIC DNA]</scope>
    <source>
        <strain evidence="2 3">OD_339823_10</strain>
    </source>
</reference>
<keyword evidence="1" id="KW-1133">Transmembrane helix</keyword>
<evidence type="ECO:0000313" key="2">
    <source>
        <dbReference type="EMBL" id="ORO44843.1"/>
    </source>
</evidence>
<sequence>MRRTKSSSLKQKRANKHLRGIKKYTLSNEQLNEQSNEQKSFDYVSTSDMLFATNVRYRIFIILGGISVFILLALVPINLFLGFIAYVIVNLVNMNSNFFQLVGVKDVSFMTVFESFYLGNVEFMRVVFVTICVATIVFSLSLYVMWVTEKKTDITSLKNQYYGKIRKEK</sequence>
<organism evidence="2 3">
    <name type="scientific">Streptococcus oralis subsp. tigurinus</name>
    <dbReference type="NCBI Taxonomy" id="1077464"/>
    <lineage>
        <taxon>Bacteria</taxon>
        <taxon>Bacillati</taxon>
        <taxon>Bacillota</taxon>
        <taxon>Bacilli</taxon>
        <taxon>Lactobacillales</taxon>
        <taxon>Streptococcaceae</taxon>
        <taxon>Streptococcus</taxon>
    </lineage>
</organism>
<protein>
    <submittedName>
        <fullName evidence="2">Uncharacterized protein</fullName>
    </submittedName>
</protein>
<keyword evidence="1" id="KW-0812">Transmembrane</keyword>
<dbReference type="RefSeq" id="WP_084850967.1">
    <property type="nucleotide sequence ID" value="NZ_NCUD01000007.1"/>
</dbReference>
<dbReference type="EMBL" id="NCUD01000007">
    <property type="protein sequence ID" value="ORO44843.1"/>
    <property type="molecule type" value="Genomic_DNA"/>
</dbReference>
<accession>A0A1X1GDM8</accession>
<proteinExistence type="predicted"/>
<dbReference type="Proteomes" id="UP000193633">
    <property type="component" value="Unassembled WGS sequence"/>
</dbReference>
<comment type="caution">
    <text evidence="2">The sequence shown here is derived from an EMBL/GenBank/DDBJ whole genome shotgun (WGS) entry which is preliminary data.</text>
</comment>
<feature type="transmembrane region" description="Helical" evidence="1">
    <location>
        <begin position="123"/>
        <end position="146"/>
    </location>
</feature>
<gene>
    <name evidence="2" type="ORF">B7728_00470</name>
</gene>